<dbReference type="OrthoDB" id="5920133at2759"/>
<evidence type="ECO:0000313" key="2">
    <source>
        <dbReference type="EMBL" id="KJH48068.1"/>
    </source>
</evidence>
<evidence type="ECO:0000256" key="1">
    <source>
        <dbReference type="SAM" id="Phobius"/>
    </source>
</evidence>
<dbReference type="EMBL" id="KN716282">
    <property type="protein sequence ID" value="KJH48068.1"/>
    <property type="molecule type" value="Genomic_DNA"/>
</dbReference>
<dbReference type="Proteomes" id="UP000053766">
    <property type="component" value="Unassembled WGS sequence"/>
</dbReference>
<evidence type="ECO:0008006" key="4">
    <source>
        <dbReference type="Google" id="ProtNLM"/>
    </source>
</evidence>
<dbReference type="STRING" id="29172.A0A0D8XTV7"/>
<dbReference type="AlphaFoldDB" id="A0A0D8XTV7"/>
<reference evidence="2 3" key="1">
    <citation type="submission" date="2013-11" db="EMBL/GenBank/DDBJ databases">
        <title>Draft genome of the bovine lungworm Dictyocaulus viviparus.</title>
        <authorList>
            <person name="Mitreva M."/>
        </authorList>
    </citation>
    <scope>NUCLEOTIDE SEQUENCE [LARGE SCALE GENOMIC DNA]</scope>
    <source>
        <strain evidence="2 3">HannoverDv2000</strain>
    </source>
</reference>
<reference evidence="3" key="2">
    <citation type="journal article" date="2016" name="Sci. Rep.">
        <title>Dictyocaulus viviparus genome, variome and transcriptome elucidate lungworm biology and support future intervention.</title>
        <authorList>
            <person name="McNulty S.N."/>
            <person name="Strube C."/>
            <person name="Rosa B.A."/>
            <person name="Martin J.C."/>
            <person name="Tyagi R."/>
            <person name="Choi Y.J."/>
            <person name="Wang Q."/>
            <person name="Hallsworth Pepin K."/>
            <person name="Zhang X."/>
            <person name="Ozersky P."/>
            <person name="Wilson R.K."/>
            <person name="Sternberg P.W."/>
            <person name="Gasser R.B."/>
            <person name="Mitreva M."/>
        </authorList>
    </citation>
    <scope>NUCLEOTIDE SEQUENCE [LARGE SCALE GENOMIC DNA]</scope>
    <source>
        <strain evidence="3">HannoverDv2000</strain>
    </source>
</reference>
<proteinExistence type="predicted"/>
<protein>
    <recommendedName>
        <fullName evidence="4">C2H2-type domain-containing protein</fullName>
    </recommendedName>
</protein>
<keyword evidence="1" id="KW-0472">Membrane</keyword>
<organism evidence="2 3">
    <name type="scientific">Dictyocaulus viviparus</name>
    <name type="common">Bovine lungworm</name>
    <dbReference type="NCBI Taxonomy" id="29172"/>
    <lineage>
        <taxon>Eukaryota</taxon>
        <taxon>Metazoa</taxon>
        <taxon>Ecdysozoa</taxon>
        <taxon>Nematoda</taxon>
        <taxon>Chromadorea</taxon>
        <taxon>Rhabditida</taxon>
        <taxon>Rhabditina</taxon>
        <taxon>Rhabditomorpha</taxon>
        <taxon>Strongyloidea</taxon>
        <taxon>Metastrongylidae</taxon>
        <taxon>Dictyocaulus</taxon>
    </lineage>
</organism>
<feature type="transmembrane region" description="Helical" evidence="1">
    <location>
        <begin position="12"/>
        <end position="34"/>
    </location>
</feature>
<evidence type="ECO:0000313" key="3">
    <source>
        <dbReference type="Proteomes" id="UP000053766"/>
    </source>
</evidence>
<accession>A0A0D8XTV7</accession>
<keyword evidence="3" id="KW-1185">Reference proteome</keyword>
<sequence>MRILFHGNCTFQIWLSDHINMALSMFCLFCYYVVIRYKLRSAEQLEFFVLFKKVRNTFVLYRYTMDIPSTSSGIRHEQASAFGFPEHDVIKYINNNGLSEEDARDFMLFLTFANQLRDTSDNDIDVILNATALVNLVTRTNNPVRDDKLLDVFQSEVSNFQRPRNEPLISSSNTVDILPRQISLGSTKTPGKHNDTKFYPNIICVICREWICSRSRRLHIGAHLNYRKYKCSACDFLHTKEIFVTFHIRTFHDGYGYVVEHNDPITEDRIEIICHDSIAMTRDVLSGSYNKEAYADYSNMVTPRNQITNKERSNRTKLLAIVTEATNSQ</sequence>
<gene>
    <name evidence="2" type="ORF">DICVIV_05863</name>
</gene>
<keyword evidence="1" id="KW-1133">Transmembrane helix</keyword>
<name>A0A0D8XTV7_DICVI</name>
<keyword evidence="1" id="KW-0812">Transmembrane</keyword>